<dbReference type="InParanoid" id="G4NJA0"/>
<evidence type="ECO:0000313" key="1">
    <source>
        <dbReference type="EMBL" id="EHA46316.1"/>
    </source>
</evidence>
<dbReference type="RefSeq" id="XP_003721059.1">
    <property type="nucleotide sequence ID" value="XM_003721011.1"/>
</dbReference>
<reference evidence="1 2" key="1">
    <citation type="journal article" date="2005" name="Nature">
        <title>The genome sequence of the rice blast fungus Magnaporthe grisea.</title>
        <authorList>
            <person name="Dean R.A."/>
            <person name="Talbot N.J."/>
            <person name="Ebbole D.J."/>
            <person name="Farman M.L."/>
            <person name="Mitchell T.K."/>
            <person name="Orbach M.J."/>
            <person name="Thon M."/>
            <person name="Kulkarni R."/>
            <person name="Xu J.R."/>
            <person name="Pan H."/>
            <person name="Read N.D."/>
            <person name="Lee Y.H."/>
            <person name="Carbone I."/>
            <person name="Brown D."/>
            <person name="Oh Y.Y."/>
            <person name="Donofrio N."/>
            <person name="Jeong J.S."/>
            <person name="Soanes D.M."/>
            <person name="Djonovic S."/>
            <person name="Kolomiets E."/>
            <person name="Rehmeyer C."/>
            <person name="Li W."/>
            <person name="Harding M."/>
            <person name="Kim S."/>
            <person name="Lebrun M.H."/>
            <person name="Bohnert H."/>
            <person name="Coughlan S."/>
            <person name="Butler J."/>
            <person name="Calvo S."/>
            <person name="Ma L.J."/>
            <person name="Nicol R."/>
            <person name="Purcell S."/>
            <person name="Nusbaum C."/>
            <person name="Galagan J.E."/>
            <person name="Birren B.W."/>
        </authorList>
    </citation>
    <scope>NUCLEOTIDE SEQUENCE [LARGE SCALE GENOMIC DNA]</scope>
    <source>
        <strain evidence="2">70-15 / ATCC MYA-4617 / FGSC 8958</strain>
    </source>
</reference>
<dbReference type="OrthoDB" id="10338159at2759"/>
<dbReference type="GeneID" id="12984876"/>
<organism evidence="1 2">
    <name type="scientific">Pyricularia oryzae (strain 70-15 / ATCC MYA-4617 / FGSC 8958)</name>
    <name type="common">Rice blast fungus</name>
    <name type="synonym">Magnaporthe oryzae</name>
    <dbReference type="NCBI Taxonomy" id="242507"/>
    <lineage>
        <taxon>Eukaryota</taxon>
        <taxon>Fungi</taxon>
        <taxon>Dikarya</taxon>
        <taxon>Ascomycota</taxon>
        <taxon>Pezizomycotina</taxon>
        <taxon>Sordariomycetes</taxon>
        <taxon>Sordariomycetidae</taxon>
        <taxon>Magnaporthales</taxon>
        <taxon>Pyriculariaceae</taxon>
        <taxon>Pyricularia</taxon>
    </lineage>
</organism>
<dbReference type="KEGG" id="mgr:MGG_15015"/>
<dbReference type="HOGENOM" id="CLU_2015736_0_0_1"/>
<keyword evidence="2" id="KW-1185">Reference proteome</keyword>
<proteinExistence type="predicted"/>
<dbReference type="VEuPathDB" id="FungiDB:MGG_15015"/>
<name>G4NJA0_PYRO7</name>
<protein>
    <submittedName>
        <fullName evidence="1">Uncharacterized protein</fullName>
    </submittedName>
</protein>
<dbReference type="AlphaFoldDB" id="G4NJA0"/>
<gene>
    <name evidence="1" type="ORF">MGG_15015</name>
</gene>
<evidence type="ECO:0000313" key="2">
    <source>
        <dbReference type="Proteomes" id="UP000009058"/>
    </source>
</evidence>
<reference key="2">
    <citation type="submission" date="2011-05" db="EMBL/GenBank/DDBJ databases">
        <title>The Genome Sequence of Magnaporthe oryzae 70-15.</title>
        <authorList>
            <consortium name="The Broad Institute Genome Sequencing Platform"/>
            <person name="Ma L.-J."/>
            <person name="Dead R."/>
            <person name="Young S.K."/>
            <person name="Zeng Q."/>
            <person name="Gargeya S."/>
            <person name="Fitzgerald M."/>
            <person name="Haas B."/>
            <person name="Abouelleil A."/>
            <person name="Alvarado L."/>
            <person name="Arachchi H.M."/>
            <person name="Berlin A."/>
            <person name="Brown A."/>
            <person name="Chapman S.B."/>
            <person name="Chen Z."/>
            <person name="Dunbar C."/>
            <person name="Freedman E."/>
            <person name="Gearin G."/>
            <person name="Gellesch M."/>
            <person name="Goldberg J."/>
            <person name="Griggs A."/>
            <person name="Gujja S."/>
            <person name="Heiman D."/>
            <person name="Howarth C."/>
            <person name="Larson L."/>
            <person name="Lui A."/>
            <person name="MacDonald P.J.P."/>
            <person name="Mehta T."/>
            <person name="Montmayeur A."/>
            <person name="Murphy C."/>
            <person name="Neiman D."/>
            <person name="Pearson M."/>
            <person name="Priest M."/>
            <person name="Roberts A."/>
            <person name="Saif S."/>
            <person name="Shea T."/>
            <person name="Shenoy N."/>
            <person name="Sisk P."/>
            <person name="Stolte C."/>
            <person name="Sykes S."/>
            <person name="Yandava C."/>
            <person name="Wortman J."/>
            <person name="Nusbaum C."/>
            <person name="Birren B."/>
        </authorList>
    </citation>
    <scope>NUCLEOTIDE SEQUENCE</scope>
    <source>
        <strain>70-15</strain>
    </source>
</reference>
<dbReference type="EMBL" id="CM001237">
    <property type="protein sequence ID" value="EHA46316.1"/>
    <property type="molecule type" value="Genomic_DNA"/>
</dbReference>
<sequence length="123" mass="13489">MAIPPSFVTILSVRPFGQSTLAMAQSYLSIRPVQIRKTFRFDSQCDAHAHRSHPSLLLAVTLRRVPLANNAQFRHSMVNSVAVNPCSISAFTRAGEMDNATEANTDIVKASGRTVDDVKILHV</sequence>
<accession>G4NJA0</accession>
<dbReference type="Proteomes" id="UP000009058">
    <property type="component" value="Chromosome 7"/>
</dbReference>